<dbReference type="InterPro" id="IPR011701">
    <property type="entry name" value="MFS"/>
</dbReference>
<reference evidence="7 8" key="1">
    <citation type="submission" date="2015-04" db="EMBL/GenBank/DDBJ databases">
        <title>The draft genome sequence of Fusarium langsethiae, a T-2/HT-2 mycotoxin producer.</title>
        <authorList>
            <person name="Lysoe E."/>
            <person name="Divon H.H."/>
            <person name="Terzi V."/>
            <person name="Orru L."/>
            <person name="Lamontanara A."/>
            <person name="Kolseth A.-K."/>
            <person name="Frandsen R.J."/>
            <person name="Nielsen K."/>
            <person name="Thrane U."/>
        </authorList>
    </citation>
    <scope>NUCLEOTIDE SEQUENCE [LARGE SCALE GENOMIC DNA]</scope>
    <source>
        <strain evidence="7 8">Fl201059</strain>
    </source>
</reference>
<feature type="transmembrane region" description="Helical" evidence="6">
    <location>
        <begin position="229"/>
        <end position="248"/>
    </location>
</feature>
<evidence type="ECO:0000313" key="8">
    <source>
        <dbReference type="Proteomes" id="UP000037904"/>
    </source>
</evidence>
<evidence type="ECO:0000256" key="1">
    <source>
        <dbReference type="ARBA" id="ARBA00004141"/>
    </source>
</evidence>
<evidence type="ECO:0000256" key="3">
    <source>
        <dbReference type="ARBA" id="ARBA00022989"/>
    </source>
</evidence>
<keyword evidence="5" id="KW-0325">Glycoprotein</keyword>
<keyword evidence="4 6" id="KW-0472">Membrane</keyword>
<feature type="transmembrane region" description="Helical" evidence="6">
    <location>
        <begin position="136"/>
        <end position="161"/>
    </location>
</feature>
<evidence type="ECO:0008006" key="9">
    <source>
        <dbReference type="Google" id="ProtNLM"/>
    </source>
</evidence>
<proteinExistence type="predicted"/>
<dbReference type="PANTHER" id="PTHR23507">
    <property type="entry name" value="ZGC:174356"/>
    <property type="match status" value="1"/>
</dbReference>
<dbReference type="InterPro" id="IPR036259">
    <property type="entry name" value="MFS_trans_sf"/>
</dbReference>
<dbReference type="Pfam" id="PF07690">
    <property type="entry name" value="MFS_1"/>
    <property type="match status" value="1"/>
</dbReference>
<accession>A0A0M9ER49</accession>
<evidence type="ECO:0000256" key="4">
    <source>
        <dbReference type="ARBA" id="ARBA00023136"/>
    </source>
</evidence>
<feature type="transmembrane region" description="Helical" evidence="6">
    <location>
        <begin position="109"/>
        <end position="129"/>
    </location>
</feature>
<dbReference type="AlphaFoldDB" id="A0A0M9ER49"/>
<protein>
    <recommendedName>
        <fullName evidence="9">MFS transporter</fullName>
    </recommendedName>
</protein>
<evidence type="ECO:0000313" key="7">
    <source>
        <dbReference type="EMBL" id="KPA38198.1"/>
    </source>
</evidence>
<evidence type="ECO:0000256" key="6">
    <source>
        <dbReference type="SAM" id="Phobius"/>
    </source>
</evidence>
<keyword evidence="3 6" id="KW-1133">Transmembrane helix</keyword>
<feature type="transmembrane region" description="Helical" evidence="6">
    <location>
        <begin position="341"/>
        <end position="363"/>
    </location>
</feature>
<feature type="transmembrane region" description="Helical" evidence="6">
    <location>
        <begin position="43"/>
        <end position="64"/>
    </location>
</feature>
<feature type="transmembrane region" description="Helical" evidence="6">
    <location>
        <begin position="375"/>
        <end position="396"/>
    </location>
</feature>
<dbReference type="GO" id="GO:0016020">
    <property type="term" value="C:membrane"/>
    <property type="evidence" value="ECO:0007669"/>
    <property type="project" value="UniProtKB-SubCell"/>
</dbReference>
<feature type="transmembrane region" description="Helical" evidence="6">
    <location>
        <begin position="202"/>
        <end position="223"/>
    </location>
</feature>
<dbReference type="Gene3D" id="1.20.1250.20">
    <property type="entry name" value="MFS general substrate transporter like domains"/>
    <property type="match status" value="1"/>
</dbReference>
<dbReference type="PANTHER" id="PTHR23507:SF1">
    <property type="entry name" value="FI18259P1-RELATED"/>
    <property type="match status" value="1"/>
</dbReference>
<feature type="transmembrane region" description="Helical" evidence="6">
    <location>
        <begin position="167"/>
        <end position="190"/>
    </location>
</feature>
<gene>
    <name evidence="7" type="ORF">FLAG1_08966</name>
</gene>
<feature type="transmembrane region" description="Helical" evidence="6">
    <location>
        <begin position="303"/>
        <end position="329"/>
    </location>
</feature>
<comment type="subcellular location">
    <subcellularLocation>
        <location evidence="1">Membrane</location>
        <topology evidence="1">Multi-pass membrane protein</topology>
    </subcellularLocation>
</comment>
<sequence>MPSPSPSNLDHGQPWSAPLRRVCHWFAAGTDGTNCQQRKLYPLNFWFCVFVLFLTKLGSELLAYPWPRLLVTAICRHYYQNEDGHHGDPSNEFCDDERVMSHWVSMTRLIQFISPLAATVALIPMGMLLDKGNGRLAFTISIFSIALYWGSIAIFGFVPGIPLWCFYISPIFLLLGGGPWAINALVYATLSSTVRPEQRTTAFSFLQGLSGIPGLVGPLLYAASMSPELWVPFALALIIYSFTLLPTLHLKNNNNQHDEDNETRDEMMSDETQPLLNAGSDSARETIHLDHSGGRGLSQKLHILTICFACFFGFYLARGAAIYTTIWVWSRFRHDMLYMNVFIYIEAVVLSILFLIALPLTIHKLDKKWRVNKRDAILSVTSIGCCTVGTFIVLVSPNLPTAIIGFIMAILGNVMPISLRSFLASHFEKDFSGRLFAGIAIAETIGGLVGQPLMTVTYYTEGIPFVISLVTYLIMILLLVRLAIRL</sequence>
<comment type="caution">
    <text evidence="7">The sequence shown here is derived from an EMBL/GenBank/DDBJ whole genome shotgun (WGS) entry which is preliminary data.</text>
</comment>
<keyword evidence="8" id="KW-1185">Reference proteome</keyword>
<dbReference type="GO" id="GO:0022857">
    <property type="term" value="F:transmembrane transporter activity"/>
    <property type="evidence" value="ECO:0007669"/>
    <property type="project" value="InterPro"/>
</dbReference>
<dbReference type="SUPFAM" id="SSF103473">
    <property type="entry name" value="MFS general substrate transporter"/>
    <property type="match status" value="1"/>
</dbReference>
<keyword evidence="2 6" id="KW-0812">Transmembrane</keyword>
<dbReference type="EMBL" id="JXCE01000304">
    <property type="protein sequence ID" value="KPA38198.1"/>
    <property type="molecule type" value="Genomic_DNA"/>
</dbReference>
<feature type="transmembrane region" description="Helical" evidence="6">
    <location>
        <begin position="465"/>
        <end position="484"/>
    </location>
</feature>
<evidence type="ECO:0000256" key="2">
    <source>
        <dbReference type="ARBA" id="ARBA00022692"/>
    </source>
</evidence>
<feature type="transmembrane region" description="Helical" evidence="6">
    <location>
        <begin position="435"/>
        <end position="459"/>
    </location>
</feature>
<dbReference type="OrthoDB" id="194139at2759"/>
<feature type="transmembrane region" description="Helical" evidence="6">
    <location>
        <begin position="402"/>
        <end position="423"/>
    </location>
</feature>
<organism evidence="7 8">
    <name type="scientific">Fusarium langsethiae</name>
    <dbReference type="NCBI Taxonomy" id="179993"/>
    <lineage>
        <taxon>Eukaryota</taxon>
        <taxon>Fungi</taxon>
        <taxon>Dikarya</taxon>
        <taxon>Ascomycota</taxon>
        <taxon>Pezizomycotina</taxon>
        <taxon>Sordariomycetes</taxon>
        <taxon>Hypocreomycetidae</taxon>
        <taxon>Hypocreales</taxon>
        <taxon>Nectriaceae</taxon>
        <taxon>Fusarium</taxon>
    </lineage>
</organism>
<dbReference type="Proteomes" id="UP000037904">
    <property type="component" value="Unassembled WGS sequence"/>
</dbReference>
<name>A0A0M9ER49_FUSLA</name>
<evidence type="ECO:0000256" key="5">
    <source>
        <dbReference type="ARBA" id="ARBA00023180"/>
    </source>
</evidence>